<dbReference type="Pfam" id="PF17768">
    <property type="entry name" value="RecJ_OB"/>
    <property type="match status" value="1"/>
</dbReference>
<accession>A0A926DRT1</accession>
<dbReference type="InterPro" id="IPR001667">
    <property type="entry name" value="DDH_dom"/>
</dbReference>
<dbReference type="PANTHER" id="PTHR30255:SF2">
    <property type="entry name" value="SINGLE-STRANDED-DNA-SPECIFIC EXONUCLEASE RECJ"/>
    <property type="match status" value="1"/>
</dbReference>
<evidence type="ECO:0000256" key="1">
    <source>
        <dbReference type="ARBA" id="ARBA00005915"/>
    </source>
</evidence>
<evidence type="ECO:0000256" key="3">
    <source>
        <dbReference type="ARBA" id="ARBA00022722"/>
    </source>
</evidence>
<keyword evidence="3" id="KW-0540">Nuclease</keyword>
<dbReference type="NCBIfam" id="TIGR00644">
    <property type="entry name" value="recJ"/>
    <property type="match status" value="1"/>
</dbReference>
<evidence type="ECO:0000313" key="11">
    <source>
        <dbReference type="Proteomes" id="UP000657006"/>
    </source>
</evidence>
<dbReference type="Pfam" id="PF02272">
    <property type="entry name" value="DHHA1"/>
    <property type="match status" value="1"/>
</dbReference>
<dbReference type="Pfam" id="PF01368">
    <property type="entry name" value="DHH"/>
    <property type="match status" value="1"/>
</dbReference>
<gene>
    <name evidence="10" type="primary">recJ</name>
    <name evidence="10" type="ORF">H8730_04785</name>
</gene>
<protein>
    <recommendedName>
        <fullName evidence="2">Single-stranded-DNA-specific exonuclease RecJ</fullName>
    </recommendedName>
</protein>
<dbReference type="AlphaFoldDB" id="A0A926DRT1"/>
<dbReference type="Proteomes" id="UP000657006">
    <property type="component" value="Unassembled WGS sequence"/>
</dbReference>
<organism evidence="10 11">
    <name type="scientific">Bianquea renquensis</name>
    <dbReference type="NCBI Taxonomy" id="2763661"/>
    <lineage>
        <taxon>Bacteria</taxon>
        <taxon>Bacillati</taxon>
        <taxon>Bacillota</taxon>
        <taxon>Clostridia</taxon>
        <taxon>Eubacteriales</taxon>
        <taxon>Bianqueaceae</taxon>
        <taxon>Bianquea</taxon>
    </lineage>
</organism>
<keyword evidence="4" id="KW-0378">Hydrolase</keyword>
<reference evidence="10" key="1">
    <citation type="submission" date="2020-08" db="EMBL/GenBank/DDBJ databases">
        <title>Genome public.</title>
        <authorList>
            <person name="Liu C."/>
            <person name="Sun Q."/>
        </authorList>
    </citation>
    <scope>NUCLEOTIDE SEQUENCE</scope>
    <source>
        <strain evidence="10">NSJ-32</strain>
    </source>
</reference>
<dbReference type="GO" id="GO:0008409">
    <property type="term" value="F:5'-3' exonuclease activity"/>
    <property type="evidence" value="ECO:0007669"/>
    <property type="project" value="InterPro"/>
</dbReference>
<dbReference type="Gene3D" id="3.10.310.30">
    <property type="match status" value="1"/>
</dbReference>
<evidence type="ECO:0000313" key="10">
    <source>
        <dbReference type="EMBL" id="MBC8542861.1"/>
    </source>
</evidence>
<dbReference type="GO" id="GO:0003676">
    <property type="term" value="F:nucleic acid binding"/>
    <property type="evidence" value="ECO:0007669"/>
    <property type="project" value="InterPro"/>
</dbReference>
<dbReference type="PANTHER" id="PTHR30255">
    <property type="entry name" value="SINGLE-STRANDED-DNA-SPECIFIC EXONUCLEASE RECJ"/>
    <property type="match status" value="1"/>
</dbReference>
<dbReference type="GO" id="GO:0006310">
    <property type="term" value="P:DNA recombination"/>
    <property type="evidence" value="ECO:0007669"/>
    <property type="project" value="InterPro"/>
</dbReference>
<feature type="coiled-coil region" evidence="6">
    <location>
        <begin position="301"/>
        <end position="328"/>
    </location>
</feature>
<keyword evidence="5 10" id="KW-0269">Exonuclease</keyword>
<dbReference type="InterPro" id="IPR051673">
    <property type="entry name" value="SSDNA_exonuclease_RecJ"/>
</dbReference>
<dbReference type="EMBL" id="JACRSQ010000005">
    <property type="protein sequence ID" value="MBC8542861.1"/>
    <property type="molecule type" value="Genomic_DNA"/>
</dbReference>
<evidence type="ECO:0000259" key="9">
    <source>
        <dbReference type="Pfam" id="PF17768"/>
    </source>
</evidence>
<evidence type="ECO:0000259" key="8">
    <source>
        <dbReference type="Pfam" id="PF02272"/>
    </source>
</evidence>
<evidence type="ECO:0000256" key="6">
    <source>
        <dbReference type="SAM" id="Coils"/>
    </source>
</evidence>
<name>A0A926DRT1_9FIRM</name>
<evidence type="ECO:0000256" key="4">
    <source>
        <dbReference type="ARBA" id="ARBA00022801"/>
    </source>
</evidence>
<dbReference type="InterPro" id="IPR041122">
    <property type="entry name" value="RecJ_OB"/>
</dbReference>
<proteinExistence type="inferred from homology"/>
<comment type="similarity">
    <text evidence="1">Belongs to the RecJ family.</text>
</comment>
<keyword evidence="6" id="KW-0175">Coiled coil</keyword>
<dbReference type="RefSeq" id="WP_177718968.1">
    <property type="nucleotide sequence ID" value="NZ_JACRSQ010000005.1"/>
</dbReference>
<dbReference type="GO" id="GO:0006281">
    <property type="term" value="P:DNA repair"/>
    <property type="evidence" value="ECO:0007669"/>
    <property type="project" value="InterPro"/>
</dbReference>
<sequence>MEENWILRNRKYKALAERLHVDPLLAKIIANRVEPEEAEDFWNKDAPLENPFLMADMEVAVTLILAHIEVHSKIKIIGDYDVDGISSAAILYRGLTGLGADVSVRIPSRMEDGYGIHKGMIQDCQGEGVRLILTCDNGIREFEAAAYAREVGLDLVITDHHEITPDENGADVLPAADAILNPHRQDCAYPYKQLCGAGVAFKLMEALYERQKQDKRQLENLLGLAALATICDVCPLLGENRRIVYRGLEQLNTNPITGIRALMQQGDIGRMDVYTCGYVIGPMLNSGGRLERQDKYIDILIKDEAEKAAELAKDLFELNRKRQALTEEGIQAGVAQMETQLADDMVKVVYLPEIHESIAGLIAGKLKERYCRPVFVLTKAESGVKGSGRSIPGYSMFEEMQKVKDVFTKFGGHPMAAGLSMEETRVEEFRRRINEVSTLSQEACVPCVYIDAAYPTSHVSIGLVKALDELGPYGTGNPRPIFAEKGVELRQCRIMGKNRSVARVSFVKDGEPAEGVLFRLELLQRVILARYGPSVWRRLEQGEYMRDVITVDLCYQAGIHEYKGETSAQITITNIR</sequence>
<evidence type="ECO:0000259" key="7">
    <source>
        <dbReference type="Pfam" id="PF01368"/>
    </source>
</evidence>
<dbReference type="Gene3D" id="3.90.1640.30">
    <property type="match status" value="1"/>
</dbReference>
<feature type="domain" description="DDH" evidence="7">
    <location>
        <begin position="73"/>
        <end position="229"/>
    </location>
</feature>
<feature type="domain" description="DHHA1" evidence="8">
    <location>
        <begin position="347"/>
        <end position="436"/>
    </location>
</feature>
<comment type="caution">
    <text evidence="10">The sequence shown here is derived from an EMBL/GenBank/DDBJ whole genome shotgun (WGS) entry which is preliminary data.</text>
</comment>
<feature type="domain" description="RecJ OB" evidence="9">
    <location>
        <begin position="450"/>
        <end position="573"/>
    </location>
</feature>
<dbReference type="InterPro" id="IPR004610">
    <property type="entry name" value="RecJ"/>
</dbReference>
<dbReference type="InterPro" id="IPR038763">
    <property type="entry name" value="DHH_sf"/>
</dbReference>
<dbReference type="SUPFAM" id="SSF64182">
    <property type="entry name" value="DHH phosphoesterases"/>
    <property type="match status" value="1"/>
</dbReference>
<dbReference type="InterPro" id="IPR003156">
    <property type="entry name" value="DHHA1_dom"/>
</dbReference>
<keyword evidence="11" id="KW-1185">Reference proteome</keyword>
<evidence type="ECO:0000256" key="2">
    <source>
        <dbReference type="ARBA" id="ARBA00019841"/>
    </source>
</evidence>
<evidence type="ECO:0000256" key="5">
    <source>
        <dbReference type="ARBA" id="ARBA00022839"/>
    </source>
</evidence>